<feature type="transmembrane region" description="Helical" evidence="1">
    <location>
        <begin position="61"/>
        <end position="83"/>
    </location>
</feature>
<feature type="transmembrane region" description="Helical" evidence="1">
    <location>
        <begin position="31"/>
        <end position="49"/>
    </location>
</feature>
<name>A0A6B9V349_ARAHY</name>
<organism evidence="2 3">
    <name type="scientific">Arachis hypogaea</name>
    <name type="common">Peanut</name>
    <dbReference type="NCBI Taxonomy" id="3818"/>
    <lineage>
        <taxon>Eukaryota</taxon>
        <taxon>Viridiplantae</taxon>
        <taxon>Streptophyta</taxon>
        <taxon>Embryophyta</taxon>
        <taxon>Tracheophyta</taxon>
        <taxon>Spermatophyta</taxon>
        <taxon>Magnoliopsida</taxon>
        <taxon>eudicotyledons</taxon>
        <taxon>Gunneridae</taxon>
        <taxon>Pentapetalae</taxon>
        <taxon>rosids</taxon>
        <taxon>fabids</taxon>
        <taxon>Fabales</taxon>
        <taxon>Fabaceae</taxon>
        <taxon>Papilionoideae</taxon>
        <taxon>50 kb inversion clade</taxon>
        <taxon>dalbergioids sensu lato</taxon>
        <taxon>Dalbergieae</taxon>
        <taxon>Pterocarpus clade</taxon>
        <taxon>Arachis</taxon>
    </lineage>
</organism>
<sequence length="102" mass="11886">MLHYIVGYLCWNFSDSELCYDFDFCDSVVDGVMGSALLYWSLFMLEFFYSKLCYDFYFSYSAVDGGIGSASLHCLLLMLKFFYSELCNDFYSELILLICLLC</sequence>
<protein>
    <submittedName>
        <fullName evidence="2">Uncharacterized protein</fullName>
    </submittedName>
</protein>
<evidence type="ECO:0000313" key="3">
    <source>
        <dbReference type="Proteomes" id="UP000464620"/>
    </source>
</evidence>
<gene>
    <name evidence="2" type="ORF">DS421_19g635040</name>
</gene>
<keyword evidence="1" id="KW-1133">Transmembrane helix</keyword>
<dbReference type="AlphaFoldDB" id="A0A6B9V349"/>
<evidence type="ECO:0000256" key="1">
    <source>
        <dbReference type="SAM" id="Phobius"/>
    </source>
</evidence>
<keyword evidence="1" id="KW-0472">Membrane</keyword>
<proteinExistence type="predicted"/>
<keyword evidence="1" id="KW-0812">Transmembrane</keyword>
<evidence type="ECO:0000313" key="2">
    <source>
        <dbReference type="EMBL" id="QHN75395.1"/>
    </source>
</evidence>
<dbReference type="Proteomes" id="UP000464620">
    <property type="component" value="Chromosome B09"/>
</dbReference>
<reference evidence="2 3" key="1">
    <citation type="submission" date="2020-01" db="EMBL/GenBank/DDBJ databases">
        <title>Genome sequence of Arachis hypogaea, cultivar Shitouqi.</title>
        <authorList>
            <person name="Zhuang W."/>
            <person name="Chen H."/>
            <person name="Varshney R."/>
            <person name="Wang D."/>
            <person name="Ming R."/>
        </authorList>
    </citation>
    <scope>NUCLEOTIDE SEQUENCE [LARGE SCALE GENOMIC DNA]</scope>
    <source>
        <tissue evidence="2">Young leaf</tissue>
    </source>
</reference>
<accession>A0A6B9V349</accession>
<dbReference type="EMBL" id="CP031001">
    <property type="protein sequence ID" value="QHN75395.1"/>
    <property type="molecule type" value="Genomic_DNA"/>
</dbReference>